<proteinExistence type="predicted"/>
<accession>A0A8S1RRF7</accession>
<evidence type="ECO:0000313" key="2">
    <source>
        <dbReference type="Proteomes" id="UP000692954"/>
    </source>
</evidence>
<name>A0A8S1RRF7_9CILI</name>
<gene>
    <name evidence="1" type="ORF">PSON_ATCC_30995.1.T3340001</name>
</gene>
<dbReference type="Proteomes" id="UP000692954">
    <property type="component" value="Unassembled WGS sequence"/>
</dbReference>
<evidence type="ECO:0000313" key="1">
    <source>
        <dbReference type="EMBL" id="CAD8130818.1"/>
    </source>
</evidence>
<keyword evidence="2" id="KW-1185">Reference proteome</keyword>
<dbReference type="EMBL" id="CAJJDN010000334">
    <property type="protein sequence ID" value="CAD8130818.1"/>
    <property type="molecule type" value="Genomic_DNA"/>
</dbReference>
<protein>
    <submittedName>
        <fullName evidence="1">Uncharacterized protein</fullName>
    </submittedName>
</protein>
<reference evidence="1" key="1">
    <citation type="submission" date="2021-01" db="EMBL/GenBank/DDBJ databases">
        <authorList>
            <consortium name="Genoscope - CEA"/>
            <person name="William W."/>
        </authorList>
    </citation>
    <scope>NUCLEOTIDE SEQUENCE</scope>
</reference>
<organism evidence="1 2">
    <name type="scientific">Paramecium sonneborni</name>
    <dbReference type="NCBI Taxonomy" id="65129"/>
    <lineage>
        <taxon>Eukaryota</taxon>
        <taxon>Sar</taxon>
        <taxon>Alveolata</taxon>
        <taxon>Ciliophora</taxon>
        <taxon>Intramacronucleata</taxon>
        <taxon>Oligohymenophorea</taxon>
        <taxon>Peniculida</taxon>
        <taxon>Parameciidae</taxon>
        <taxon>Paramecium</taxon>
    </lineage>
</organism>
<sequence length="42" mass="4642">MALSVVCQQYSLEQIINNGGQDAEEEIIRYIEQESGKGAVEV</sequence>
<comment type="caution">
    <text evidence="1">The sequence shown here is derived from an EMBL/GenBank/DDBJ whole genome shotgun (WGS) entry which is preliminary data.</text>
</comment>
<dbReference type="AlphaFoldDB" id="A0A8S1RRF7"/>